<comment type="caution">
    <text evidence="2">The sequence shown here is derived from an EMBL/GenBank/DDBJ whole genome shotgun (WGS) entry which is preliminary data.</text>
</comment>
<dbReference type="AlphaFoldDB" id="A0A845B7I1"/>
<accession>A0A845B7I1</accession>
<dbReference type="OrthoDB" id="9793039at2"/>
<dbReference type="CDD" id="cd07247">
    <property type="entry name" value="SgaA_N_like"/>
    <property type="match status" value="2"/>
</dbReference>
<dbReference type="Pfam" id="PF00903">
    <property type="entry name" value="Glyoxalase"/>
    <property type="match status" value="2"/>
</dbReference>
<name>A0A845B7I1_9SPHN</name>
<dbReference type="Proteomes" id="UP000431922">
    <property type="component" value="Unassembled WGS sequence"/>
</dbReference>
<keyword evidence="3" id="KW-1185">Reference proteome</keyword>
<evidence type="ECO:0000313" key="3">
    <source>
        <dbReference type="Proteomes" id="UP000431922"/>
    </source>
</evidence>
<feature type="domain" description="VOC" evidence="1">
    <location>
        <begin position="7"/>
        <end position="124"/>
    </location>
</feature>
<evidence type="ECO:0000259" key="1">
    <source>
        <dbReference type="PROSITE" id="PS51819"/>
    </source>
</evidence>
<dbReference type="InterPro" id="IPR037523">
    <property type="entry name" value="VOC_core"/>
</dbReference>
<dbReference type="Gene3D" id="3.10.180.10">
    <property type="entry name" value="2,3-Dihydroxybiphenyl 1,2-Dioxygenase, domain 1"/>
    <property type="match status" value="2"/>
</dbReference>
<reference evidence="2 3" key="1">
    <citation type="submission" date="2019-12" db="EMBL/GenBank/DDBJ databases">
        <title>Genomic-based taxomic classification of the family Erythrobacteraceae.</title>
        <authorList>
            <person name="Xu L."/>
        </authorList>
    </citation>
    <scope>NUCLEOTIDE SEQUENCE [LARGE SCALE GENOMIC DNA]</scope>
    <source>
        <strain evidence="2 3">KCTC 42453</strain>
    </source>
</reference>
<dbReference type="SUPFAM" id="SSF54593">
    <property type="entry name" value="Glyoxalase/Bleomycin resistance protein/Dihydroxybiphenyl dioxygenase"/>
    <property type="match status" value="2"/>
</dbReference>
<dbReference type="InterPro" id="IPR004360">
    <property type="entry name" value="Glyas_Fos-R_dOase_dom"/>
</dbReference>
<dbReference type="PANTHER" id="PTHR33993">
    <property type="entry name" value="GLYOXALASE-RELATED"/>
    <property type="match status" value="1"/>
</dbReference>
<dbReference type="PROSITE" id="PS51819">
    <property type="entry name" value="VOC"/>
    <property type="match status" value="2"/>
</dbReference>
<feature type="domain" description="VOC" evidence="1">
    <location>
        <begin position="140"/>
        <end position="261"/>
    </location>
</feature>
<dbReference type="InterPro" id="IPR052164">
    <property type="entry name" value="Anthracycline_SecMetBiosynth"/>
</dbReference>
<dbReference type="EMBL" id="WTYL01000003">
    <property type="protein sequence ID" value="MXP45432.1"/>
    <property type="molecule type" value="Genomic_DNA"/>
</dbReference>
<protein>
    <submittedName>
        <fullName evidence="2">VOC family protein</fullName>
    </submittedName>
</protein>
<proteinExistence type="predicted"/>
<dbReference type="RefSeq" id="WP_160757027.1">
    <property type="nucleotide sequence ID" value="NZ_WTYL01000003.1"/>
</dbReference>
<evidence type="ECO:0000313" key="2">
    <source>
        <dbReference type="EMBL" id="MXP45432.1"/>
    </source>
</evidence>
<organism evidence="2 3">
    <name type="scientific">Allopontixanthobacter sediminis</name>
    <dbReference type="NCBI Taxonomy" id="1689985"/>
    <lineage>
        <taxon>Bacteria</taxon>
        <taxon>Pseudomonadati</taxon>
        <taxon>Pseudomonadota</taxon>
        <taxon>Alphaproteobacteria</taxon>
        <taxon>Sphingomonadales</taxon>
        <taxon>Erythrobacteraceae</taxon>
        <taxon>Allopontixanthobacter</taxon>
    </lineage>
</organism>
<dbReference type="PANTHER" id="PTHR33993:SF14">
    <property type="entry name" value="GB|AAF24581.1"/>
    <property type="match status" value="1"/>
</dbReference>
<dbReference type="InterPro" id="IPR029068">
    <property type="entry name" value="Glyas_Bleomycin-R_OHBP_Dase"/>
</dbReference>
<gene>
    <name evidence="2" type="ORF">GRI65_13330</name>
</gene>
<sequence>MANRHGDFLWYELMTTDASAAQDFYAALLGWSFADSGQAEMDYRLASRNGKDVAGLMQISPEMATGGARPGWVGYIAVDDVDASAAAIEAAGGSVMMPPMDIPDVGRMAMVTDPQGAPFYIMKGAVEGGESTSFAADRPMEGHCAWNELATSDPEAAKQFYGGLFGWVNDGEMDMGEFGKYQFWKVGDERGHMLGAVMPLMPGMPAPAWSFYFRVPNIDAAKTRVEESGGQILQEPIEIPGGDFSLTAIDPQGAAICLVGARS</sequence>